<gene>
    <name evidence="10" type="ORF">UFOPK2656_00092</name>
    <name evidence="11" type="ORF">UFOPK3099_00989</name>
    <name evidence="12" type="ORF">UFOPK3651_01942</name>
    <name evidence="13" type="ORF">UFOPK3931_01623</name>
    <name evidence="9" type="ORF">UFOPK4189_01696</name>
</gene>
<keyword evidence="2" id="KW-0732">Signal</keyword>
<evidence type="ECO:0000256" key="5">
    <source>
        <dbReference type="ARBA" id="ARBA00023054"/>
    </source>
</evidence>
<evidence type="ECO:0000313" key="9">
    <source>
        <dbReference type="EMBL" id="CAB4363926.1"/>
    </source>
</evidence>
<sequence length="725" mass="76086">MKKPRLIAMISVGVVALILAGVAIGQMTSDDAASAELLIVPRPVERRDLTDMVTINGEVRRQEIQEINLPVDGKVSNVSVEDGDTVDTGDELFALDGRTAVAVSGDFAFYRQLDVGSEGPDVKQLETILAAGGYDVRDIDTLFTEETRRALAEWQRDRDYGGATPEQVETITVGLSSNSNGYQIGKSNTVAYTINPSVAAPSGFAAARLSSSARRSLLPRPVEVGTPAKPVIEVSASALDVDEGDSVTITFTATPAPERDTSVDLTIGGSATSGTRDNGSNDYETIDNSFVMPAGQTTVTVTVPVWVDQVKEAREDLTVTITTQFGNDPNYIVGPSDQVRVRIAANGDDLVSYITVDASTNTVDEGSSVTFTLRTTVESNEDLDLSVALSGSAQQNIDLAKLDLDEITIPAGQKSTTLQVQTRRDDLVEGDESIVLSVVDTADYQLGSPSTATVKLVSSDLPELTLAGGGSISEGGSTSFTIIADAPVTEDTSINYQVGGTAQPGTDYKTLTGTVIMRAGNSRVSVTISTIDDDVIFLPSDMVVADWPARVGTVLVDEGEFVLQGSPVLTLNEPDFTITLSVTAGERADLEIGQKVSVSLDSSDQELDGAIATLDENATIADDGSELYEGTIAVEGDVAAVDGARATIDVTLSERLNVLAVPVAAVLRSAGGDEVRVVNDAGTITRVRVTIGLVDGEWVEIVEGLTGNELVVVDVDPQADVATGN</sequence>
<dbReference type="Gene3D" id="2.40.420.20">
    <property type="match status" value="1"/>
</dbReference>
<dbReference type="InterPro" id="IPR036366">
    <property type="entry name" value="PGBDSf"/>
</dbReference>
<dbReference type="SUPFAM" id="SSF141072">
    <property type="entry name" value="CalX-like"/>
    <property type="match status" value="3"/>
</dbReference>
<reference evidence="9" key="1">
    <citation type="submission" date="2020-05" db="EMBL/GenBank/DDBJ databases">
        <authorList>
            <person name="Chiriac C."/>
            <person name="Salcher M."/>
            <person name="Ghai R."/>
            <person name="Kavagutti S V."/>
        </authorList>
    </citation>
    <scope>NUCLEOTIDE SEQUENCE</scope>
</reference>
<feature type="region of interest" description="Disordered" evidence="6">
    <location>
        <begin position="260"/>
        <end position="281"/>
    </location>
</feature>
<evidence type="ECO:0000313" key="12">
    <source>
        <dbReference type="EMBL" id="CAB4937980.1"/>
    </source>
</evidence>
<dbReference type="InterPro" id="IPR002477">
    <property type="entry name" value="Peptidoglycan-bd-like"/>
</dbReference>
<evidence type="ECO:0000313" key="11">
    <source>
        <dbReference type="EMBL" id="CAB4814834.1"/>
    </source>
</evidence>
<evidence type="ECO:0000259" key="8">
    <source>
        <dbReference type="Pfam" id="PF03160"/>
    </source>
</evidence>
<dbReference type="EMBL" id="CAFBMT010000010">
    <property type="protein sequence ID" value="CAB4937980.1"/>
    <property type="molecule type" value="Genomic_DNA"/>
</dbReference>
<dbReference type="Pfam" id="PF03160">
    <property type="entry name" value="Calx-beta"/>
    <property type="match status" value="3"/>
</dbReference>
<dbReference type="Gene3D" id="1.10.101.10">
    <property type="entry name" value="PGBD-like superfamily/PGBD"/>
    <property type="match status" value="1"/>
</dbReference>
<evidence type="ECO:0000256" key="1">
    <source>
        <dbReference type="ARBA" id="ARBA00004196"/>
    </source>
</evidence>
<dbReference type="GO" id="GO:0016020">
    <property type="term" value="C:membrane"/>
    <property type="evidence" value="ECO:0007669"/>
    <property type="project" value="InterPro"/>
</dbReference>
<dbReference type="EMBL" id="CAESGF010000008">
    <property type="protein sequence ID" value="CAB4363926.1"/>
    <property type="molecule type" value="Genomic_DNA"/>
</dbReference>
<dbReference type="GO" id="GO:0007154">
    <property type="term" value="P:cell communication"/>
    <property type="evidence" value="ECO:0007669"/>
    <property type="project" value="InterPro"/>
</dbReference>
<dbReference type="AlphaFoldDB" id="A0A6J6A777"/>
<feature type="compositionally biased region" description="Polar residues" evidence="6">
    <location>
        <begin position="269"/>
        <end position="281"/>
    </location>
</feature>
<dbReference type="PANTHER" id="PTHR32347:SF23">
    <property type="entry name" value="BLL5650 PROTEIN"/>
    <property type="match status" value="1"/>
</dbReference>
<evidence type="ECO:0000256" key="4">
    <source>
        <dbReference type="ARBA" id="ARBA00022837"/>
    </source>
</evidence>
<organism evidence="9">
    <name type="scientific">freshwater metagenome</name>
    <dbReference type="NCBI Taxonomy" id="449393"/>
    <lineage>
        <taxon>unclassified sequences</taxon>
        <taxon>metagenomes</taxon>
        <taxon>ecological metagenomes</taxon>
    </lineage>
</organism>
<dbReference type="InterPro" id="IPR038081">
    <property type="entry name" value="CalX-like_sf"/>
</dbReference>
<dbReference type="InterPro" id="IPR036365">
    <property type="entry name" value="PGBD-like_sf"/>
</dbReference>
<evidence type="ECO:0000313" key="10">
    <source>
        <dbReference type="EMBL" id="CAB4701586.1"/>
    </source>
</evidence>
<dbReference type="InterPro" id="IPR050465">
    <property type="entry name" value="UPF0194_transport"/>
</dbReference>
<keyword evidence="5" id="KW-0175">Coiled coil</keyword>
<dbReference type="EMBL" id="CAFAAV010000059">
    <property type="protein sequence ID" value="CAB4814834.1"/>
    <property type="molecule type" value="Genomic_DNA"/>
</dbReference>
<dbReference type="EMBL" id="CAFBOL010000040">
    <property type="protein sequence ID" value="CAB4993419.1"/>
    <property type="molecule type" value="Genomic_DNA"/>
</dbReference>
<dbReference type="Gene3D" id="2.60.40.2030">
    <property type="match status" value="3"/>
</dbReference>
<dbReference type="InterPro" id="IPR003644">
    <property type="entry name" value="Calx_beta"/>
</dbReference>
<dbReference type="SUPFAM" id="SSF47090">
    <property type="entry name" value="PGBD-like"/>
    <property type="match status" value="1"/>
</dbReference>
<protein>
    <submittedName>
        <fullName evidence="9">Unannotated protein</fullName>
    </submittedName>
</protein>
<evidence type="ECO:0000256" key="2">
    <source>
        <dbReference type="ARBA" id="ARBA00022729"/>
    </source>
</evidence>
<proteinExistence type="predicted"/>
<feature type="domain" description="Calx-beta" evidence="8">
    <location>
        <begin position="476"/>
        <end position="536"/>
    </location>
</feature>
<feature type="domain" description="Peptidoglycan binding-like" evidence="7">
    <location>
        <begin position="119"/>
        <end position="158"/>
    </location>
</feature>
<dbReference type="EMBL" id="CAEZYF010000001">
    <property type="protein sequence ID" value="CAB4701586.1"/>
    <property type="molecule type" value="Genomic_DNA"/>
</dbReference>
<comment type="subcellular location">
    <subcellularLocation>
        <location evidence="1">Cell envelope</location>
    </subcellularLocation>
</comment>
<dbReference type="GO" id="GO:0030313">
    <property type="term" value="C:cell envelope"/>
    <property type="evidence" value="ECO:0007669"/>
    <property type="project" value="UniProtKB-SubCell"/>
</dbReference>
<keyword evidence="3" id="KW-0677">Repeat</keyword>
<dbReference type="PANTHER" id="PTHR32347">
    <property type="entry name" value="EFFLUX SYSTEM COMPONENT YKNX-RELATED"/>
    <property type="match status" value="1"/>
</dbReference>
<evidence type="ECO:0000313" key="13">
    <source>
        <dbReference type="EMBL" id="CAB4993419.1"/>
    </source>
</evidence>
<evidence type="ECO:0000256" key="6">
    <source>
        <dbReference type="SAM" id="MobiDB-lite"/>
    </source>
</evidence>
<feature type="domain" description="Calx-beta" evidence="8">
    <location>
        <begin position="230"/>
        <end position="338"/>
    </location>
</feature>
<evidence type="ECO:0000259" key="7">
    <source>
        <dbReference type="Pfam" id="PF01471"/>
    </source>
</evidence>
<feature type="domain" description="Calx-beta" evidence="8">
    <location>
        <begin position="354"/>
        <end position="457"/>
    </location>
</feature>
<keyword evidence="4" id="KW-0106">Calcium</keyword>
<name>A0A6J6A777_9ZZZZ</name>
<evidence type="ECO:0000256" key="3">
    <source>
        <dbReference type="ARBA" id="ARBA00022737"/>
    </source>
</evidence>
<accession>A0A6J6A777</accession>
<dbReference type="Pfam" id="PF01471">
    <property type="entry name" value="PG_binding_1"/>
    <property type="match status" value="1"/>
</dbReference>